<dbReference type="CDD" id="cd07247">
    <property type="entry name" value="SgaA_N_like"/>
    <property type="match status" value="1"/>
</dbReference>
<evidence type="ECO:0000313" key="3">
    <source>
        <dbReference type="Proteomes" id="UP000269669"/>
    </source>
</evidence>
<dbReference type="InterPro" id="IPR029068">
    <property type="entry name" value="Glyas_Bleomycin-R_OHBP_Dase"/>
</dbReference>
<name>A0A428MJB2_9BACT</name>
<reference evidence="2 3" key="1">
    <citation type="submission" date="2018-12" db="EMBL/GenBank/DDBJ databases">
        <title>Sequencing of bacterial isolates from soil warming experiment in Harvard Forest, Massachusetts, USA.</title>
        <authorList>
            <person name="Deangelis K."/>
        </authorList>
    </citation>
    <scope>NUCLEOTIDE SEQUENCE [LARGE SCALE GENOMIC DNA]</scope>
    <source>
        <strain evidence="2 3">EB153</strain>
    </source>
</reference>
<dbReference type="InterPro" id="IPR037523">
    <property type="entry name" value="VOC_core"/>
</dbReference>
<dbReference type="PANTHER" id="PTHR33993:SF2">
    <property type="entry name" value="VOC DOMAIN-CONTAINING PROTEIN"/>
    <property type="match status" value="1"/>
</dbReference>
<dbReference type="InterPro" id="IPR004360">
    <property type="entry name" value="Glyas_Fos-R_dOase_dom"/>
</dbReference>
<keyword evidence="3" id="KW-1185">Reference proteome</keyword>
<organism evidence="2 3">
    <name type="scientific">Edaphobacter aggregans</name>
    <dbReference type="NCBI Taxonomy" id="570835"/>
    <lineage>
        <taxon>Bacteria</taxon>
        <taxon>Pseudomonadati</taxon>
        <taxon>Acidobacteriota</taxon>
        <taxon>Terriglobia</taxon>
        <taxon>Terriglobales</taxon>
        <taxon>Acidobacteriaceae</taxon>
        <taxon>Edaphobacter</taxon>
    </lineage>
</organism>
<dbReference type="EMBL" id="RSDW01000001">
    <property type="protein sequence ID" value="RSL16962.1"/>
    <property type="molecule type" value="Genomic_DNA"/>
</dbReference>
<dbReference type="Gene3D" id="3.10.180.10">
    <property type="entry name" value="2,3-Dihydroxybiphenyl 1,2-Dioxygenase, domain 1"/>
    <property type="match status" value="1"/>
</dbReference>
<dbReference type="RefSeq" id="WP_125485509.1">
    <property type="nucleotide sequence ID" value="NZ_RSDW01000001.1"/>
</dbReference>
<protein>
    <recommendedName>
        <fullName evidence="1">VOC domain-containing protein</fullName>
    </recommendedName>
</protein>
<dbReference type="PANTHER" id="PTHR33993">
    <property type="entry name" value="GLYOXALASE-RELATED"/>
    <property type="match status" value="1"/>
</dbReference>
<accession>A0A428MJB2</accession>
<proteinExistence type="predicted"/>
<dbReference type="Pfam" id="PF00903">
    <property type="entry name" value="Glyoxalase"/>
    <property type="match status" value="1"/>
</dbReference>
<dbReference type="SUPFAM" id="SSF54593">
    <property type="entry name" value="Glyoxalase/Bleomycin resistance protein/Dihydroxybiphenyl dioxygenase"/>
    <property type="match status" value="1"/>
</dbReference>
<gene>
    <name evidence="2" type="ORF">EDE15_2489</name>
</gene>
<evidence type="ECO:0000259" key="1">
    <source>
        <dbReference type="PROSITE" id="PS51819"/>
    </source>
</evidence>
<evidence type="ECO:0000313" key="2">
    <source>
        <dbReference type="EMBL" id="RSL16962.1"/>
    </source>
</evidence>
<sequence>MSEQTKRKSALAWFEIPSRDLDRARRFYETILECTMHKDDFGSKEDMMCIFPAEQTGVAGALVKRTFQRPGGDGTMVYLSCDGRLDAVLSRIEQAGGRVIIPRTPVPGGHGSFACMRDTEGNHVGLHTAI</sequence>
<dbReference type="OrthoDB" id="9804235at2"/>
<dbReference type="PROSITE" id="PS51819">
    <property type="entry name" value="VOC"/>
    <property type="match status" value="1"/>
</dbReference>
<feature type="domain" description="VOC" evidence="1">
    <location>
        <begin position="10"/>
        <end position="129"/>
    </location>
</feature>
<dbReference type="Proteomes" id="UP000269669">
    <property type="component" value="Unassembled WGS sequence"/>
</dbReference>
<dbReference type="InterPro" id="IPR052164">
    <property type="entry name" value="Anthracycline_SecMetBiosynth"/>
</dbReference>
<dbReference type="AlphaFoldDB" id="A0A428MJB2"/>
<comment type="caution">
    <text evidence="2">The sequence shown here is derived from an EMBL/GenBank/DDBJ whole genome shotgun (WGS) entry which is preliminary data.</text>
</comment>